<protein>
    <recommendedName>
        <fullName evidence="3">SWIM-type domain-containing protein</fullName>
    </recommendedName>
</protein>
<dbReference type="Proteomes" id="UP000324325">
    <property type="component" value="Unassembled WGS sequence"/>
</dbReference>
<proteinExistence type="predicted"/>
<organism evidence="4 5">
    <name type="scientific">Agathobacter rectalis</name>
    <dbReference type="NCBI Taxonomy" id="39491"/>
    <lineage>
        <taxon>Bacteria</taxon>
        <taxon>Bacillati</taxon>
        <taxon>Bacillota</taxon>
        <taxon>Clostridia</taxon>
        <taxon>Lachnospirales</taxon>
        <taxon>Lachnospiraceae</taxon>
        <taxon>Agathobacter</taxon>
    </lineage>
</organism>
<name>A0A5S4VN90_9FIRM</name>
<dbReference type="PROSITE" id="PS50966">
    <property type="entry name" value="ZF_SWIM"/>
    <property type="match status" value="1"/>
</dbReference>
<evidence type="ECO:0000259" key="3">
    <source>
        <dbReference type="PROSITE" id="PS50966"/>
    </source>
</evidence>
<evidence type="ECO:0000256" key="2">
    <source>
        <dbReference type="SAM" id="Phobius"/>
    </source>
</evidence>
<accession>A0A5S4VN90</accession>
<dbReference type="InterPro" id="IPR007527">
    <property type="entry name" value="Znf_SWIM"/>
</dbReference>
<sequence>MVLKIIIGAVVVFLAVWAWKIRIYLKWQKKAKANVAPFYRFPERIHQLPAQKEKLRQAKEESFIVHFQDEEKGLARIKAESDPEEVWCNLGMCQCATYKADHRPCKHIYKIALMKGLI</sequence>
<keyword evidence="1" id="KW-0862">Zinc</keyword>
<dbReference type="EMBL" id="VSTG01000001">
    <property type="protein sequence ID" value="TYL60090.1"/>
    <property type="molecule type" value="Genomic_DNA"/>
</dbReference>
<evidence type="ECO:0000313" key="4">
    <source>
        <dbReference type="EMBL" id="TYL60090.1"/>
    </source>
</evidence>
<dbReference type="AlphaFoldDB" id="A0A5S4VN90"/>
<feature type="domain" description="SWIM-type" evidence="3">
    <location>
        <begin position="75"/>
        <end position="116"/>
    </location>
</feature>
<evidence type="ECO:0000256" key="1">
    <source>
        <dbReference type="PROSITE-ProRule" id="PRU00325"/>
    </source>
</evidence>
<dbReference type="GO" id="GO:0008270">
    <property type="term" value="F:zinc ion binding"/>
    <property type="evidence" value="ECO:0007669"/>
    <property type="project" value="UniProtKB-KW"/>
</dbReference>
<reference evidence="4 5" key="2">
    <citation type="submission" date="2019-09" db="EMBL/GenBank/DDBJ databases">
        <title>Strain-level analysis of Eubacterium rectale using genomes from metagenomes.</title>
        <authorList>
            <person name="Karcher N."/>
            <person name="Segata N."/>
        </authorList>
    </citation>
    <scope>NUCLEOTIDE SEQUENCE [LARGE SCALE GENOMIC DNA]</scope>
    <source>
        <strain evidence="4 5">L2-21</strain>
    </source>
</reference>
<feature type="transmembrane region" description="Helical" evidence="2">
    <location>
        <begin position="6"/>
        <end position="25"/>
    </location>
</feature>
<gene>
    <name evidence="4" type="ORF">FYL37_00360</name>
</gene>
<keyword evidence="1" id="KW-0479">Metal-binding</keyword>
<keyword evidence="2" id="KW-1133">Transmembrane helix</keyword>
<comment type="caution">
    <text evidence="4">The sequence shown here is derived from an EMBL/GenBank/DDBJ whole genome shotgun (WGS) entry which is preliminary data.</text>
</comment>
<evidence type="ECO:0000313" key="5">
    <source>
        <dbReference type="Proteomes" id="UP000324325"/>
    </source>
</evidence>
<keyword evidence="2" id="KW-0812">Transmembrane</keyword>
<keyword evidence="2" id="KW-0472">Membrane</keyword>
<reference evidence="4 5" key="1">
    <citation type="submission" date="2019-08" db="EMBL/GenBank/DDBJ databases">
        <authorList>
            <person name="Duncan S."/>
            <person name="Walker A."/>
        </authorList>
    </citation>
    <scope>NUCLEOTIDE SEQUENCE [LARGE SCALE GENOMIC DNA]</scope>
    <source>
        <strain evidence="4 5">L2-21</strain>
    </source>
</reference>
<keyword evidence="1" id="KW-0863">Zinc-finger</keyword>